<feature type="compositionally biased region" description="Low complexity" evidence="1">
    <location>
        <begin position="53"/>
        <end position="66"/>
    </location>
</feature>
<reference evidence="2 3" key="1">
    <citation type="submission" date="2020-02" db="EMBL/GenBank/DDBJ databases">
        <title>Draft genome sequence of Haematococcus lacustris strain NIES-144.</title>
        <authorList>
            <person name="Morimoto D."/>
            <person name="Nakagawa S."/>
            <person name="Yoshida T."/>
            <person name="Sawayama S."/>
        </authorList>
    </citation>
    <scope>NUCLEOTIDE SEQUENCE [LARGE SCALE GENOMIC DNA]</scope>
    <source>
        <strain evidence="2 3">NIES-144</strain>
    </source>
</reference>
<gene>
    <name evidence="2" type="ORF">HaLaN_16135</name>
</gene>
<proteinExistence type="predicted"/>
<keyword evidence="3" id="KW-1185">Reference proteome</keyword>
<evidence type="ECO:0000256" key="1">
    <source>
        <dbReference type="SAM" id="MobiDB-lite"/>
    </source>
</evidence>
<dbReference type="Proteomes" id="UP000485058">
    <property type="component" value="Unassembled WGS sequence"/>
</dbReference>
<evidence type="ECO:0000313" key="3">
    <source>
        <dbReference type="Proteomes" id="UP000485058"/>
    </source>
</evidence>
<dbReference type="EMBL" id="BLLF01001426">
    <property type="protein sequence ID" value="GFH19222.1"/>
    <property type="molecule type" value="Genomic_DNA"/>
</dbReference>
<comment type="caution">
    <text evidence="2">The sequence shown here is derived from an EMBL/GenBank/DDBJ whole genome shotgun (WGS) entry which is preliminary data.</text>
</comment>
<feature type="region of interest" description="Disordered" evidence="1">
    <location>
        <begin position="39"/>
        <end position="67"/>
    </location>
</feature>
<sequence>MVHQEGSEGEIGQQLLLQGLECSFLQLLATGFHGRGAGEAGGRVQGAGPRVQGPPQRQAAGPAADQLPSSTSIWPAYAGISIWLSATSIRTCHQQGGAKTCQAHTTTMACHHSLPPLPLTAPLTCAGLFPTPRQHMCATSSSCWTLTAAQG</sequence>
<protein>
    <submittedName>
        <fullName evidence="2">Uncharacterized protein</fullName>
    </submittedName>
</protein>
<evidence type="ECO:0000313" key="2">
    <source>
        <dbReference type="EMBL" id="GFH19222.1"/>
    </source>
</evidence>
<organism evidence="2 3">
    <name type="scientific">Haematococcus lacustris</name>
    <name type="common">Green alga</name>
    <name type="synonym">Haematococcus pluvialis</name>
    <dbReference type="NCBI Taxonomy" id="44745"/>
    <lineage>
        <taxon>Eukaryota</taxon>
        <taxon>Viridiplantae</taxon>
        <taxon>Chlorophyta</taxon>
        <taxon>core chlorophytes</taxon>
        <taxon>Chlorophyceae</taxon>
        <taxon>CS clade</taxon>
        <taxon>Chlamydomonadales</taxon>
        <taxon>Haematococcaceae</taxon>
        <taxon>Haematococcus</taxon>
    </lineage>
</organism>
<dbReference type="AlphaFoldDB" id="A0A699ZTB8"/>
<name>A0A699ZTB8_HAELA</name>
<accession>A0A699ZTB8</accession>